<dbReference type="PRINTS" id="PR00714">
    <property type="entry name" value="MAN6PISMRASE"/>
</dbReference>
<dbReference type="NCBIfam" id="TIGR00218">
    <property type="entry name" value="manA"/>
    <property type="match status" value="1"/>
</dbReference>
<sequence length="382" mass="40087">MSDLHRLDNVIRSYDWGSRTVLAELFGRPVPSDGPEAELWIGAHPGAPSRLAGGGTLLDLIGADPAGTLGPGRDRLPFLLKILAVERPLSIQVHPDAAQAAAGYARENEAGIPAGDAKRSYHDDWPKPELVCALTPFTALCGFRPVEEAAALLEGLAGERTGRIAAVLRAEGPRGAVTLLADWPEADRRALVAEVVTGSAGTGGLACSWARRIAEQYPADPGVVTSLLLNLVVLQPGEAMFARPRTIHAYLHGTAVEIMAGSDNVLRGGLTPKHIDLPELLAITRFEPSPPDLVAASALQDGEDLYPAPVRQFRLTRLSPDPVLTVDVPGPGAVLCLEGSLEVSRGDSVERLTPGEAVFVPFAGGPLRVTGPGTGFRASVPA</sequence>
<dbReference type="InterPro" id="IPR001250">
    <property type="entry name" value="Man6P_Isoase-1"/>
</dbReference>
<proteinExistence type="inferred from homology"/>
<gene>
    <name evidence="9" type="primary">manA</name>
    <name evidence="9" type="ORF">GCM10010468_72320</name>
</gene>
<dbReference type="InterPro" id="IPR046457">
    <property type="entry name" value="PMI_typeI_cat"/>
</dbReference>
<evidence type="ECO:0000256" key="4">
    <source>
        <dbReference type="ARBA" id="ARBA00011956"/>
    </source>
</evidence>
<reference evidence="10" key="1">
    <citation type="journal article" date="2019" name="Int. J. Syst. Evol. Microbiol.">
        <title>The Global Catalogue of Microorganisms (GCM) 10K type strain sequencing project: providing services to taxonomists for standard genome sequencing and annotation.</title>
        <authorList>
            <consortium name="The Broad Institute Genomics Platform"/>
            <consortium name="The Broad Institute Genome Sequencing Center for Infectious Disease"/>
            <person name="Wu L."/>
            <person name="Ma J."/>
        </authorList>
    </citation>
    <scope>NUCLEOTIDE SEQUENCE [LARGE SCALE GENOMIC DNA]</scope>
    <source>
        <strain evidence="10">JCM 9377</strain>
    </source>
</reference>
<evidence type="ECO:0000256" key="5">
    <source>
        <dbReference type="ARBA" id="ARBA00022723"/>
    </source>
</evidence>
<evidence type="ECO:0000313" key="10">
    <source>
        <dbReference type="Proteomes" id="UP001501237"/>
    </source>
</evidence>
<keyword evidence="6" id="KW-0862">Zinc</keyword>
<evidence type="ECO:0000256" key="3">
    <source>
        <dbReference type="ARBA" id="ARBA00010772"/>
    </source>
</evidence>
<protein>
    <recommendedName>
        <fullName evidence="4">mannose-6-phosphate isomerase</fullName>
        <ecNumber evidence="4">5.3.1.8</ecNumber>
    </recommendedName>
</protein>
<dbReference type="InterPro" id="IPR011051">
    <property type="entry name" value="RmlC_Cupin_sf"/>
</dbReference>
<comment type="catalytic activity">
    <reaction evidence="1">
        <text>D-mannose 6-phosphate = D-fructose 6-phosphate</text>
        <dbReference type="Rhea" id="RHEA:12356"/>
        <dbReference type="ChEBI" id="CHEBI:58735"/>
        <dbReference type="ChEBI" id="CHEBI:61527"/>
        <dbReference type="EC" id="5.3.1.8"/>
    </reaction>
</comment>
<dbReference type="SUPFAM" id="SSF51182">
    <property type="entry name" value="RmlC-like cupins"/>
    <property type="match status" value="1"/>
</dbReference>
<evidence type="ECO:0000256" key="1">
    <source>
        <dbReference type="ARBA" id="ARBA00000757"/>
    </source>
</evidence>
<dbReference type="Gene3D" id="1.10.441.10">
    <property type="entry name" value="Phosphomannose Isomerase, domain 2"/>
    <property type="match status" value="1"/>
</dbReference>
<dbReference type="Pfam" id="PF20511">
    <property type="entry name" value="PMI_typeI_cat"/>
    <property type="match status" value="1"/>
</dbReference>
<accession>A0ABP6QLP9</accession>
<organism evidence="9 10">
    <name type="scientific">Actinocorallia longicatena</name>
    <dbReference type="NCBI Taxonomy" id="111803"/>
    <lineage>
        <taxon>Bacteria</taxon>
        <taxon>Bacillati</taxon>
        <taxon>Actinomycetota</taxon>
        <taxon>Actinomycetes</taxon>
        <taxon>Streptosporangiales</taxon>
        <taxon>Thermomonosporaceae</taxon>
        <taxon>Actinocorallia</taxon>
    </lineage>
</organism>
<dbReference type="Proteomes" id="UP001501237">
    <property type="component" value="Unassembled WGS sequence"/>
</dbReference>
<evidence type="ECO:0000256" key="2">
    <source>
        <dbReference type="ARBA" id="ARBA00001947"/>
    </source>
</evidence>
<comment type="cofactor">
    <cofactor evidence="2">
        <name>Zn(2+)</name>
        <dbReference type="ChEBI" id="CHEBI:29105"/>
    </cofactor>
</comment>
<dbReference type="PIRSF" id="PIRSF001480">
    <property type="entry name" value="Mannose-6-phosphate_isomerase"/>
    <property type="match status" value="1"/>
</dbReference>
<dbReference type="CDD" id="cd07011">
    <property type="entry name" value="cupin_PMI_type_I_N"/>
    <property type="match status" value="1"/>
</dbReference>
<comment type="similarity">
    <text evidence="3">Belongs to the mannose-6-phosphate isomerase type 1 family.</text>
</comment>
<keyword evidence="7 9" id="KW-0413">Isomerase</keyword>
<dbReference type="RefSeq" id="WP_344837731.1">
    <property type="nucleotide sequence ID" value="NZ_BAAAUV010000032.1"/>
</dbReference>
<comment type="caution">
    <text evidence="9">The sequence shown here is derived from an EMBL/GenBank/DDBJ whole genome shotgun (WGS) entry which is preliminary data.</text>
</comment>
<evidence type="ECO:0000256" key="7">
    <source>
        <dbReference type="ARBA" id="ARBA00023235"/>
    </source>
</evidence>
<dbReference type="GO" id="GO:0016853">
    <property type="term" value="F:isomerase activity"/>
    <property type="evidence" value="ECO:0007669"/>
    <property type="project" value="UniProtKB-KW"/>
</dbReference>
<evidence type="ECO:0000259" key="8">
    <source>
        <dbReference type="Pfam" id="PF20511"/>
    </source>
</evidence>
<dbReference type="EC" id="5.3.1.8" evidence="4"/>
<dbReference type="PANTHER" id="PTHR10309">
    <property type="entry name" value="MANNOSE-6-PHOSPHATE ISOMERASE"/>
    <property type="match status" value="1"/>
</dbReference>
<feature type="domain" description="Phosphomannose isomerase type I catalytic" evidence="8">
    <location>
        <begin position="4"/>
        <end position="146"/>
    </location>
</feature>
<dbReference type="EMBL" id="BAAAUV010000032">
    <property type="protein sequence ID" value="GAA3237411.1"/>
    <property type="molecule type" value="Genomic_DNA"/>
</dbReference>
<name>A0ABP6QLP9_9ACTN</name>
<dbReference type="Gene3D" id="2.60.120.10">
    <property type="entry name" value="Jelly Rolls"/>
    <property type="match status" value="2"/>
</dbReference>
<evidence type="ECO:0000313" key="9">
    <source>
        <dbReference type="EMBL" id="GAA3237411.1"/>
    </source>
</evidence>
<evidence type="ECO:0000256" key="6">
    <source>
        <dbReference type="ARBA" id="ARBA00022833"/>
    </source>
</evidence>
<keyword evidence="5" id="KW-0479">Metal-binding</keyword>
<dbReference type="InterPro" id="IPR014710">
    <property type="entry name" value="RmlC-like_jellyroll"/>
</dbReference>
<dbReference type="PANTHER" id="PTHR10309:SF0">
    <property type="entry name" value="MANNOSE-6-PHOSPHATE ISOMERASE"/>
    <property type="match status" value="1"/>
</dbReference>
<keyword evidence="10" id="KW-1185">Reference proteome</keyword>
<dbReference type="InterPro" id="IPR016305">
    <property type="entry name" value="Mannose-6-P_Isomerase"/>
</dbReference>